<protein>
    <submittedName>
        <fullName evidence="1">Uncharacterized protein</fullName>
    </submittedName>
</protein>
<dbReference type="OrthoDB" id="3249679at2759"/>
<dbReference type="HOGENOM" id="CLU_529047_0_0_1"/>
<proteinExistence type="predicted"/>
<reference evidence="1 2" key="1">
    <citation type="submission" date="2014-04" db="EMBL/GenBank/DDBJ databases">
        <authorList>
            <consortium name="DOE Joint Genome Institute"/>
            <person name="Kuo A."/>
            <person name="Zuccaro A."/>
            <person name="Kohler A."/>
            <person name="Nagy L.G."/>
            <person name="Floudas D."/>
            <person name="Copeland A."/>
            <person name="Barry K.W."/>
            <person name="Cichocki N."/>
            <person name="Veneault-Fourrey C."/>
            <person name="LaButti K."/>
            <person name="Lindquist E.A."/>
            <person name="Lipzen A."/>
            <person name="Lundell T."/>
            <person name="Morin E."/>
            <person name="Murat C."/>
            <person name="Sun H."/>
            <person name="Tunlid A."/>
            <person name="Henrissat B."/>
            <person name="Grigoriev I.V."/>
            <person name="Hibbett D.S."/>
            <person name="Martin F."/>
            <person name="Nordberg H.P."/>
            <person name="Cantor M.N."/>
            <person name="Hua S.X."/>
        </authorList>
    </citation>
    <scope>NUCLEOTIDE SEQUENCE [LARGE SCALE GENOMIC DNA]</scope>
    <source>
        <strain evidence="1 2">MAFF 305830</strain>
    </source>
</reference>
<dbReference type="AlphaFoldDB" id="A0A0C2X8U2"/>
<gene>
    <name evidence="1" type="ORF">M408DRAFT_325860</name>
</gene>
<evidence type="ECO:0000313" key="1">
    <source>
        <dbReference type="EMBL" id="KIM34463.1"/>
    </source>
</evidence>
<keyword evidence="2" id="KW-1185">Reference proteome</keyword>
<dbReference type="EMBL" id="KN824277">
    <property type="protein sequence ID" value="KIM34463.1"/>
    <property type="molecule type" value="Genomic_DNA"/>
</dbReference>
<accession>A0A0C2X8U2</accession>
<reference evidence="2" key="2">
    <citation type="submission" date="2015-01" db="EMBL/GenBank/DDBJ databases">
        <title>Evolutionary Origins and Diversification of the Mycorrhizal Mutualists.</title>
        <authorList>
            <consortium name="DOE Joint Genome Institute"/>
            <consortium name="Mycorrhizal Genomics Consortium"/>
            <person name="Kohler A."/>
            <person name="Kuo A."/>
            <person name="Nagy L.G."/>
            <person name="Floudas D."/>
            <person name="Copeland A."/>
            <person name="Barry K.W."/>
            <person name="Cichocki N."/>
            <person name="Veneault-Fourrey C."/>
            <person name="LaButti K."/>
            <person name="Lindquist E.A."/>
            <person name="Lipzen A."/>
            <person name="Lundell T."/>
            <person name="Morin E."/>
            <person name="Murat C."/>
            <person name="Riley R."/>
            <person name="Ohm R."/>
            <person name="Sun H."/>
            <person name="Tunlid A."/>
            <person name="Henrissat B."/>
            <person name="Grigoriev I.V."/>
            <person name="Hibbett D.S."/>
            <person name="Martin F."/>
        </authorList>
    </citation>
    <scope>NUCLEOTIDE SEQUENCE [LARGE SCALE GENOMIC DNA]</scope>
    <source>
        <strain evidence="2">MAFF 305830</strain>
    </source>
</reference>
<dbReference type="Proteomes" id="UP000054097">
    <property type="component" value="Unassembled WGS sequence"/>
</dbReference>
<evidence type="ECO:0000313" key="2">
    <source>
        <dbReference type="Proteomes" id="UP000054097"/>
    </source>
</evidence>
<sequence>MGKLKRALRWLAKLSKHYPQKAPSKSVVLRSQIEKLPIELLEHIFALAASDPTLRALTLNLARVAKWTNAIVLPLLYQTVHLHTDKQAQRFLNTITYRPDLCRFIVVFDSPQVNIFKRAWPKRHAADLCLPYVAALNRTAPHLRTLAKIFPILFLEEPTDETSSKPLETDVKETGEIAETEGEEAQTVVSTTSKAPILQSVAIHALTLCPPFDVNAETAGLARMMQLPSDVTLSGFGTSSIVRWNFSKVERLRFTSVVNGGTLRTEELLLVPNLTHLALPLWRNTFETTKQLLAAPNLIRLVLFVLFDPIDDETMAKATAEAAEANADGPINNNADSAGTESTAQTNGIITESAGTTTTLAAAAALNQNNPTDASSADPNASSASLRAVYSESAALRSIDDPRLILFNIREMVTLCRVPSHRFWDEVELRARHIAAHVVLGKLRSMAGNSLADV</sequence>
<organism evidence="1 2">
    <name type="scientific">Serendipita vermifera MAFF 305830</name>
    <dbReference type="NCBI Taxonomy" id="933852"/>
    <lineage>
        <taxon>Eukaryota</taxon>
        <taxon>Fungi</taxon>
        <taxon>Dikarya</taxon>
        <taxon>Basidiomycota</taxon>
        <taxon>Agaricomycotina</taxon>
        <taxon>Agaricomycetes</taxon>
        <taxon>Sebacinales</taxon>
        <taxon>Serendipitaceae</taxon>
        <taxon>Serendipita</taxon>
    </lineage>
</organism>
<name>A0A0C2X8U2_SERVB</name>